<reference evidence="3" key="1">
    <citation type="journal article" date="2017" name="Genome Biol.">
        <title>Comparative genomics reveals high biological diversity and specific adaptations in the industrially and medically important fungal genus Aspergillus.</title>
        <authorList>
            <person name="de Vries R.P."/>
            <person name="Riley R."/>
            <person name="Wiebenga A."/>
            <person name="Aguilar-Osorio G."/>
            <person name="Amillis S."/>
            <person name="Uchima C.A."/>
            <person name="Anderluh G."/>
            <person name="Asadollahi M."/>
            <person name="Askin M."/>
            <person name="Barry K."/>
            <person name="Battaglia E."/>
            <person name="Bayram O."/>
            <person name="Benocci T."/>
            <person name="Braus-Stromeyer S.A."/>
            <person name="Caldana C."/>
            <person name="Canovas D."/>
            <person name="Cerqueira G.C."/>
            <person name="Chen F."/>
            <person name="Chen W."/>
            <person name="Choi C."/>
            <person name="Clum A."/>
            <person name="Dos Santos R.A."/>
            <person name="Damasio A.R."/>
            <person name="Diallinas G."/>
            <person name="Emri T."/>
            <person name="Fekete E."/>
            <person name="Flipphi M."/>
            <person name="Freyberg S."/>
            <person name="Gallo A."/>
            <person name="Gournas C."/>
            <person name="Habgood R."/>
            <person name="Hainaut M."/>
            <person name="Harispe M.L."/>
            <person name="Henrissat B."/>
            <person name="Hilden K.S."/>
            <person name="Hope R."/>
            <person name="Hossain A."/>
            <person name="Karabika E."/>
            <person name="Karaffa L."/>
            <person name="Karanyi Z."/>
            <person name="Krasevec N."/>
            <person name="Kuo A."/>
            <person name="Kusch H."/>
            <person name="LaButti K."/>
            <person name="Lagendijk E.L."/>
            <person name="Lapidus A."/>
            <person name="Levasseur A."/>
            <person name="Lindquist E."/>
            <person name="Lipzen A."/>
            <person name="Logrieco A.F."/>
            <person name="MacCabe A."/>
            <person name="Maekelae M.R."/>
            <person name="Malavazi I."/>
            <person name="Melin P."/>
            <person name="Meyer V."/>
            <person name="Mielnichuk N."/>
            <person name="Miskei M."/>
            <person name="Molnar A.P."/>
            <person name="Mule G."/>
            <person name="Ngan C.Y."/>
            <person name="Orejas M."/>
            <person name="Orosz E."/>
            <person name="Ouedraogo J.P."/>
            <person name="Overkamp K.M."/>
            <person name="Park H.-S."/>
            <person name="Perrone G."/>
            <person name="Piumi F."/>
            <person name="Punt P.J."/>
            <person name="Ram A.F."/>
            <person name="Ramon A."/>
            <person name="Rauscher S."/>
            <person name="Record E."/>
            <person name="Riano-Pachon D.M."/>
            <person name="Robert V."/>
            <person name="Roehrig J."/>
            <person name="Ruller R."/>
            <person name="Salamov A."/>
            <person name="Salih N.S."/>
            <person name="Samson R.A."/>
            <person name="Sandor E."/>
            <person name="Sanguinetti M."/>
            <person name="Schuetze T."/>
            <person name="Sepcic K."/>
            <person name="Shelest E."/>
            <person name="Sherlock G."/>
            <person name="Sophianopoulou V."/>
            <person name="Squina F.M."/>
            <person name="Sun H."/>
            <person name="Susca A."/>
            <person name="Todd R.B."/>
            <person name="Tsang A."/>
            <person name="Unkles S.E."/>
            <person name="van de Wiele N."/>
            <person name="van Rossen-Uffink D."/>
            <person name="Oliveira J.V."/>
            <person name="Vesth T.C."/>
            <person name="Visser J."/>
            <person name="Yu J.-H."/>
            <person name="Zhou M."/>
            <person name="Andersen M.R."/>
            <person name="Archer D.B."/>
            <person name="Baker S.E."/>
            <person name="Benoit I."/>
            <person name="Brakhage A.A."/>
            <person name="Braus G.H."/>
            <person name="Fischer R."/>
            <person name="Frisvad J.C."/>
            <person name="Goldman G.H."/>
            <person name="Houbraken J."/>
            <person name="Oakley B."/>
            <person name="Pocsi I."/>
            <person name="Scazzocchio C."/>
            <person name="Seiboth B."/>
            <person name="vanKuyk P.A."/>
            <person name="Wortman J."/>
            <person name="Dyer P.S."/>
            <person name="Grigoriev I.V."/>
        </authorList>
    </citation>
    <scope>NUCLEOTIDE SEQUENCE [LARGE SCALE GENOMIC DNA]</scope>
    <source>
        <strain evidence="3">CBS 506.65</strain>
    </source>
</reference>
<dbReference type="EMBL" id="KV878342">
    <property type="protein sequence ID" value="OJJ46584.1"/>
    <property type="molecule type" value="Genomic_DNA"/>
</dbReference>
<feature type="region of interest" description="Disordered" evidence="1">
    <location>
        <begin position="1"/>
        <end position="51"/>
    </location>
</feature>
<evidence type="ECO:0000256" key="1">
    <source>
        <dbReference type="SAM" id="MobiDB-lite"/>
    </source>
</evidence>
<name>A0A1L9SHR3_9EURO</name>
<evidence type="ECO:0000313" key="3">
    <source>
        <dbReference type="Proteomes" id="UP000184188"/>
    </source>
</evidence>
<dbReference type="OrthoDB" id="4153865at2759"/>
<dbReference type="Proteomes" id="UP000184188">
    <property type="component" value="Unassembled WGS sequence"/>
</dbReference>
<dbReference type="RefSeq" id="XP_022581094.1">
    <property type="nucleotide sequence ID" value="XM_022726620.1"/>
</dbReference>
<gene>
    <name evidence="2" type="ORF">ASPZODRAFT_16337</name>
</gene>
<dbReference type="VEuPathDB" id="FungiDB:ASPZODRAFT_16337"/>
<dbReference type="AlphaFoldDB" id="A0A1L9SHR3"/>
<dbReference type="GeneID" id="34613084"/>
<sequence length="80" mass="8555">MFGFSLFSSSKSENTESNTWDPKTLEQNQPSSPAAPEQIVSQQPATQEQMQMSLRGGGEAGFCCGLCAGIACFECCECCC</sequence>
<feature type="compositionally biased region" description="Polar residues" evidence="1">
    <location>
        <begin position="39"/>
        <end position="51"/>
    </location>
</feature>
<keyword evidence="3" id="KW-1185">Reference proteome</keyword>
<accession>A0A1L9SHR3</accession>
<organism evidence="2 3">
    <name type="scientific">Penicilliopsis zonata CBS 506.65</name>
    <dbReference type="NCBI Taxonomy" id="1073090"/>
    <lineage>
        <taxon>Eukaryota</taxon>
        <taxon>Fungi</taxon>
        <taxon>Dikarya</taxon>
        <taxon>Ascomycota</taxon>
        <taxon>Pezizomycotina</taxon>
        <taxon>Eurotiomycetes</taxon>
        <taxon>Eurotiomycetidae</taxon>
        <taxon>Eurotiales</taxon>
        <taxon>Aspergillaceae</taxon>
        <taxon>Penicilliopsis</taxon>
    </lineage>
</organism>
<protein>
    <recommendedName>
        <fullName evidence="4">Cysteine-rich transmembrane CYSTM domain-containing protein</fullName>
    </recommendedName>
</protein>
<evidence type="ECO:0008006" key="4">
    <source>
        <dbReference type="Google" id="ProtNLM"/>
    </source>
</evidence>
<feature type="compositionally biased region" description="Low complexity" evidence="1">
    <location>
        <begin position="1"/>
        <end position="19"/>
    </location>
</feature>
<proteinExistence type="predicted"/>
<evidence type="ECO:0000313" key="2">
    <source>
        <dbReference type="EMBL" id="OJJ46584.1"/>
    </source>
</evidence>